<dbReference type="Gene3D" id="2.30.30.40">
    <property type="entry name" value="SH3 Domains"/>
    <property type="match status" value="2"/>
</dbReference>
<dbReference type="EMBL" id="CDGG01000001">
    <property type="protein sequence ID" value="CEI83613.1"/>
    <property type="molecule type" value="Genomic_DNA"/>
</dbReference>
<dbReference type="AlphaFoldDB" id="A0A0A1MKI1"/>
<keyword evidence="4" id="KW-0732">Signal</keyword>
<dbReference type="SUPFAM" id="SSF53187">
    <property type="entry name" value="Zn-dependent exopeptidases"/>
    <property type="match status" value="1"/>
</dbReference>
<feature type="signal peptide" evidence="4">
    <location>
        <begin position="1"/>
        <end position="24"/>
    </location>
</feature>
<gene>
    <name evidence="7" type="primary">lytC</name>
    <name evidence="7" type="ORF">BN997_03530</name>
</gene>
<evidence type="ECO:0000259" key="6">
    <source>
        <dbReference type="SMART" id="SM00646"/>
    </source>
</evidence>
<dbReference type="PANTHER" id="PTHR30404">
    <property type="entry name" value="N-ACETYLMURAMOYL-L-ALANINE AMIDASE"/>
    <property type="match status" value="1"/>
</dbReference>
<evidence type="ECO:0000256" key="4">
    <source>
        <dbReference type="SAM" id="SignalP"/>
    </source>
</evidence>
<dbReference type="InterPro" id="IPR003646">
    <property type="entry name" value="SH3-like_bac-type"/>
</dbReference>
<dbReference type="Proteomes" id="UP000040453">
    <property type="component" value="Unassembled WGS sequence"/>
</dbReference>
<feature type="region of interest" description="Disordered" evidence="3">
    <location>
        <begin position="93"/>
        <end position="129"/>
    </location>
</feature>
<dbReference type="GO" id="GO:0008745">
    <property type="term" value="F:N-acetylmuramoyl-L-alanine amidase activity"/>
    <property type="evidence" value="ECO:0007669"/>
    <property type="project" value="InterPro"/>
</dbReference>
<sequence>MKYNLMIGIAFLICLFIFIPTVHADNGTLYKVDTETTELMDAPAQDTVLLSELKKDYKVTIFEESNGWGKTFYNGEQAWVALHHLSAVDEIQTEPENEQSDTEDNQAETAAAAAETNTETAEPAENGQLYRIQAPAVNVRNAPDKNAAVVTQMNHGEKVTIFEELYGWGKTYYHDEEVWITLYLLDKDDESNGNSDTSEENEKTESLETVEETENEASEATSEPKDGESEKENGETKEVQAEQSTENPLAGRQFVIDPGHGGKDPGAVGSEAHEKTLALTTAKKLGEQLRHQGASVTFTREDDTYLSLGERVNISNSANPDAFISLHYNASEDQAAHGVETFYKNESESQMLAEYVQTSLMSHVHLDNRGAKQADFQVLRENQQTAILIELGFISNSEEQQTIQTDNYQNHAAEGIIAGLEDYFS</sequence>
<dbReference type="Gene3D" id="3.40.630.40">
    <property type="entry name" value="Zn-dependent exopeptidases"/>
    <property type="match status" value="1"/>
</dbReference>
<dbReference type="InterPro" id="IPR050695">
    <property type="entry name" value="N-acetylmuramoyl_amidase_3"/>
</dbReference>
<dbReference type="CDD" id="cd02696">
    <property type="entry name" value="MurNAc-LAA"/>
    <property type="match status" value="1"/>
</dbReference>
<dbReference type="GO" id="GO:0030288">
    <property type="term" value="C:outer membrane-bounded periplasmic space"/>
    <property type="evidence" value="ECO:0007669"/>
    <property type="project" value="TreeGrafter"/>
</dbReference>
<feature type="region of interest" description="Disordered" evidence="3">
    <location>
        <begin position="189"/>
        <end position="264"/>
    </location>
</feature>
<keyword evidence="8" id="KW-1185">Reference proteome</keyword>
<evidence type="ECO:0000256" key="3">
    <source>
        <dbReference type="SAM" id="MobiDB-lite"/>
    </source>
</evidence>
<keyword evidence="1" id="KW-0378">Hydrolase</keyword>
<dbReference type="PANTHER" id="PTHR30404:SF0">
    <property type="entry name" value="N-ACETYLMURAMOYL-L-ALANINE AMIDASE AMIC"/>
    <property type="match status" value="1"/>
</dbReference>
<accession>A0A0A1MKI1</accession>
<name>A0A0A1MKI1_9BACI</name>
<dbReference type="SMART" id="SM00287">
    <property type="entry name" value="SH3b"/>
    <property type="match status" value="2"/>
</dbReference>
<dbReference type="InterPro" id="IPR002508">
    <property type="entry name" value="MurNAc-LAA_cat"/>
</dbReference>
<feature type="compositionally biased region" description="Acidic residues" evidence="3">
    <location>
        <begin position="93"/>
        <end position="106"/>
    </location>
</feature>
<feature type="chain" id="PRO_5001986284" evidence="4">
    <location>
        <begin position="25"/>
        <end position="425"/>
    </location>
</feature>
<feature type="domain" description="SH3b" evidence="5">
    <location>
        <begin position="27"/>
        <end position="89"/>
    </location>
</feature>
<evidence type="ECO:0000256" key="1">
    <source>
        <dbReference type="ARBA" id="ARBA00022801"/>
    </source>
</evidence>
<feature type="compositionally biased region" description="Low complexity" evidence="3">
    <location>
        <begin position="107"/>
        <end position="126"/>
    </location>
</feature>
<dbReference type="SMART" id="SM00646">
    <property type="entry name" value="Ami_3"/>
    <property type="match status" value="1"/>
</dbReference>
<dbReference type="Pfam" id="PF01520">
    <property type="entry name" value="Amidase_3"/>
    <property type="match status" value="1"/>
</dbReference>
<organism evidence="7 8">
    <name type="scientific">Oceanobacillus oncorhynchi</name>
    <dbReference type="NCBI Taxonomy" id="545501"/>
    <lineage>
        <taxon>Bacteria</taxon>
        <taxon>Bacillati</taxon>
        <taxon>Bacillota</taxon>
        <taxon>Bacilli</taxon>
        <taxon>Bacillales</taxon>
        <taxon>Bacillaceae</taxon>
        <taxon>Oceanobacillus</taxon>
    </lineage>
</organism>
<evidence type="ECO:0000313" key="8">
    <source>
        <dbReference type="Proteomes" id="UP000040453"/>
    </source>
</evidence>
<feature type="domain" description="SH3b" evidence="5">
    <location>
        <begin position="127"/>
        <end position="188"/>
    </location>
</feature>
<dbReference type="GO" id="GO:0009253">
    <property type="term" value="P:peptidoglycan catabolic process"/>
    <property type="evidence" value="ECO:0007669"/>
    <property type="project" value="InterPro"/>
</dbReference>
<evidence type="ECO:0000256" key="2">
    <source>
        <dbReference type="ARBA" id="ARBA00023316"/>
    </source>
</evidence>
<dbReference type="RefSeq" id="WP_052485062.1">
    <property type="nucleotide sequence ID" value="NZ_CDGG01000001.1"/>
</dbReference>
<proteinExistence type="predicted"/>
<dbReference type="GO" id="GO:0071555">
    <property type="term" value="P:cell wall organization"/>
    <property type="evidence" value="ECO:0007669"/>
    <property type="project" value="UniProtKB-KW"/>
</dbReference>
<dbReference type="Pfam" id="PF08239">
    <property type="entry name" value="SH3_3"/>
    <property type="match status" value="1"/>
</dbReference>
<dbReference type="STRING" id="545501.BN997_03530"/>
<evidence type="ECO:0000313" key="7">
    <source>
        <dbReference type="EMBL" id="CEI83613.1"/>
    </source>
</evidence>
<feature type="compositionally biased region" description="Basic and acidic residues" evidence="3">
    <location>
        <begin position="222"/>
        <end position="240"/>
    </location>
</feature>
<protein>
    <submittedName>
        <fullName evidence="7">N-acetylmuramoyl-L-alanine amidase LytC</fullName>
    </submittedName>
</protein>
<keyword evidence="2" id="KW-0961">Cell wall biogenesis/degradation</keyword>
<feature type="domain" description="MurNAc-LAA" evidence="6">
    <location>
        <begin position="312"/>
        <end position="421"/>
    </location>
</feature>
<evidence type="ECO:0000259" key="5">
    <source>
        <dbReference type="SMART" id="SM00287"/>
    </source>
</evidence>
<reference evidence="7 8" key="1">
    <citation type="submission" date="2014-11" db="EMBL/GenBank/DDBJ databases">
        <authorList>
            <person name="Urmite Genomes Urmite Genomes"/>
        </authorList>
    </citation>
    <scope>NUCLEOTIDE SEQUENCE [LARGE SCALE GENOMIC DNA]</scope>
    <source>
        <strain evidence="7 8">Oc5</strain>
    </source>
</reference>
<feature type="compositionally biased region" description="Acidic residues" evidence="3">
    <location>
        <begin position="208"/>
        <end position="217"/>
    </location>
</feature>